<evidence type="ECO:0000313" key="3">
    <source>
        <dbReference type="EMBL" id="QJA45630.1"/>
    </source>
</evidence>
<evidence type="ECO:0000313" key="4">
    <source>
        <dbReference type="EMBL" id="QJH96219.1"/>
    </source>
</evidence>
<dbReference type="SUPFAM" id="SSF52980">
    <property type="entry name" value="Restriction endonuclease-like"/>
    <property type="match status" value="1"/>
</dbReference>
<evidence type="ECO:0000259" key="2">
    <source>
        <dbReference type="Pfam" id="PF09588"/>
    </source>
</evidence>
<dbReference type="Pfam" id="PF09588">
    <property type="entry name" value="YqaJ"/>
    <property type="match status" value="1"/>
</dbReference>
<dbReference type="AlphaFoldDB" id="A0A6H1ZEL5"/>
<dbReference type="Gene3D" id="3.90.320.10">
    <property type="match status" value="1"/>
</dbReference>
<dbReference type="InterPro" id="IPR011335">
    <property type="entry name" value="Restrct_endonuc-II-like"/>
</dbReference>
<dbReference type="EMBL" id="MT144643">
    <property type="protein sequence ID" value="QJH96219.1"/>
    <property type="molecule type" value="Genomic_DNA"/>
</dbReference>
<proteinExistence type="predicted"/>
<dbReference type="InterPro" id="IPR011604">
    <property type="entry name" value="PDDEXK-like_dom_sf"/>
</dbReference>
<feature type="region of interest" description="Disordered" evidence="1">
    <location>
        <begin position="302"/>
        <end position="326"/>
    </location>
</feature>
<name>A0A6H1ZEL5_9ZZZZ</name>
<dbReference type="InterPro" id="IPR019080">
    <property type="entry name" value="YqaJ_viral_recombinase"/>
</dbReference>
<sequence>MGELFNYLVERQKSIGGSDIPAIMGLTPWRDGTDVWREKTETLTPEGVAARAENGDMRRGLFMEPVALQMAANKYGHAYKSANELVGDDLFRDPIGRPFHASPDAFTTGEKHPVTVEIKAPRSYNVRRWMREGLPKYVVAQAIWNGGIMAQAMASPDEVEVLLPDYDNWDVHRIMVAIDYDLGGKMFAFAEEWWERHIIKGIPPEAEVLAPEVDVAQAGGREISTLGPEWRPHILALKEAYESKAEAEAILAERQATFKQSMDSIELARGQGMMLYYTPQDGRKTMDKKAVEAFIKQHGGNPADFYKTGKPSRPFRPYFSEEKYGA</sequence>
<accession>A0A6H1ZEL5</accession>
<evidence type="ECO:0000256" key="1">
    <source>
        <dbReference type="SAM" id="MobiDB-lite"/>
    </source>
</evidence>
<protein>
    <submittedName>
        <fullName evidence="3">Putative exonuclease</fullName>
    </submittedName>
</protein>
<organism evidence="3">
    <name type="scientific">viral metagenome</name>
    <dbReference type="NCBI Taxonomy" id="1070528"/>
    <lineage>
        <taxon>unclassified sequences</taxon>
        <taxon>metagenomes</taxon>
        <taxon>organismal metagenomes</taxon>
    </lineage>
</organism>
<reference evidence="3" key="1">
    <citation type="submission" date="2020-03" db="EMBL/GenBank/DDBJ databases">
        <title>The deep terrestrial virosphere.</title>
        <authorList>
            <person name="Holmfeldt K."/>
            <person name="Nilsson E."/>
            <person name="Simone D."/>
            <person name="Lopez-Fernandez M."/>
            <person name="Wu X."/>
            <person name="de Brujin I."/>
            <person name="Lundin D."/>
            <person name="Andersson A."/>
            <person name="Bertilsson S."/>
            <person name="Dopson M."/>
        </authorList>
    </citation>
    <scope>NUCLEOTIDE SEQUENCE</scope>
    <source>
        <strain evidence="3">TM448A00264</strain>
        <strain evidence="4">TM448B00655</strain>
    </source>
</reference>
<keyword evidence="3" id="KW-0269">Exonuclease</keyword>
<feature type="domain" description="YqaJ viral recombinase" evidence="2">
    <location>
        <begin position="7"/>
        <end position="144"/>
    </location>
</feature>
<keyword evidence="3" id="KW-0540">Nuclease</keyword>
<dbReference type="EMBL" id="MT143994">
    <property type="protein sequence ID" value="QJA45630.1"/>
    <property type="molecule type" value="Genomic_DNA"/>
</dbReference>
<keyword evidence="3" id="KW-0378">Hydrolase</keyword>
<dbReference type="GO" id="GO:0004527">
    <property type="term" value="F:exonuclease activity"/>
    <property type="evidence" value="ECO:0007669"/>
    <property type="project" value="UniProtKB-KW"/>
</dbReference>
<gene>
    <name evidence="3" type="ORF">TM448A00264_0008</name>
    <name evidence="4" type="ORF">TM448B00655_0022</name>
</gene>